<dbReference type="AlphaFoldDB" id="A0AAD9SAY5"/>
<dbReference type="InterPro" id="IPR011032">
    <property type="entry name" value="GroES-like_sf"/>
</dbReference>
<dbReference type="PANTHER" id="PTHR43350:SF17">
    <property type="entry name" value="NAD-DEPENDENT ALCOHOL DEHYDROGENASE"/>
    <property type="match status" value="1"/>
</dbReference>
<comment type="caution">
    <text evidence="7">The sequence shown here is derived from an EMBL/GenBank/DDBJ whole genome shotgun (WGS) entry which is preliminary data.</text>
</comment>
<dbReference type="Gene3D" id="3.40.50.720">
    <property type="entry name" value="NAD(P)-binding Rossmann-like Domain"/>
    <property type="match status" value="1"/>
</dbReference>
<keyword evidence="3" id="KW-0479">Metal-binding</keyword>
<dbReference type="InterPro" id="IPR036291">
    <property type="entry name" value="NAD(P)-bd_dom_sf"/>
</dbReference>
<comment type="cofactor">
    <cofactor evidence="1">
        <name>Zn(2+)</name>
        <dbReference type="ChEBI" id="CHEBI:29105"/>
    </cofactor>
</comment>
<keyword evidence="4" id="KW-0862">Zinc</keyword>
<dbReference type="InterPro" id="IPR013149">
    <property type="entry name" value="ADH-like_C"/>
</dbReference>
<gene>
    <name evidence="7" type="ORF">N8I77_010932</name>
</gene>
<accession>A0AAD9SAY5</accession>
<evidence type="ECO:0000256" key="5">
    <source>
        <dbReference type="ARBA" id="ARBA00023002"/>
    </source>
</evidence>
<evidence type="ECO:0000256" key="1">
    <source>
        <dbReference type="ARBA" id="ARBA00001947"/>
    </source>
</evidence>
<dbReference type="SUPFAM" id="SSF51735">
    <property type="entry name" value="NAD(P)-binding Rossmann-fold domains"/>
    <property type="match status" value="1"/>
</dbReference>
<evidence type="ECO:0000256" key="3">
    <source>
        <dbReference type="ARBA" id="ARBA00022723"/>
    </source>
</evidence>
<dbReference type="EMBL" id="JAUJFL010000006">
    <property type="protein sequence ID" value="KAK2601484.1"/>
    <property type="molecule type" value="Genomic_DNA"/>
</dbReference>
<evidence type="ECO:0000313" key="8">
    <source>
        <dbReference type="Proteomes" id="UP001265746"/>
    </source>
</evidence>
<dbReference type="GO" id="GO:0046872">
    <property type="term" value="F:metal ion binding"/>
    <property type="evidence" value="ECO:0007669"/>
    <property type="project" value="UniProtKB-KW"/>
</dbReference>
<dbReference type="Pfam" id="PF00107">
    <property type="entry name" value="ADH_zinc_N"/>
    <property type="match status" value="1"/>
</dbReference>
<evidence type="ECO:0000313" key="7">
    <source>
        <dbReference type="EMBL" id="KAK2601484.1"/>
    </source>
</evidence>
<comment type="similarity">
    <text evidence="2">Belongs to the zinc-containing alcohol dehydrogenase family.</text>
</comment>
<evidence type="ECO:0000256" key="2">
    <source>
        <dbReference type="ARBA" id="ARBA00008072"/>
    </source>
</evidence>
<dbReference type="CDD" id="cd05188">
    <property type="entry name" value="MDR"/>
    <property type="match status" value="1"/>
</dbReference>
<reference evidence="7" key="1">
    <citation type="submission" date="2023-06" db="EMBL/GenBank/DDBJ databases">
        <authorList>
            <person name="Noh H."/>
        </authorList>
    </citation>
    <scope>NUCLEOTIDE SEQUENCE</scope>
    <source>
        <strain evidence="7">DUCC20226</strain>
    </source>
</reference>
<keyword evidence="5" id="KW-0560">Oxidoreductase</keyword>
<dbReference type="Gene3D" id="3.90.180.10">
    <property type="entry name" value="Medium-chain alcohol dehydrogenases, catalytic domain"/>
    <property type="match status" value="1"/>
</dbReference>
<organism evidence="7 8">
    <name type="scientific">Phomopsis amygdali</name>
    <name type="common">Fusicoccum amygdali</name>
    <dbReference type="NCBI Taxonomy" id="1214568"/>
    <lineage>
        <taxon>Eukaryota</taxon>
        <taxon>Fungi</taxon>
        <taxon>Dikarya</taxon>
        <taxon>Ascomycota</taxon>
        <taxon>Pezizomycotina</taxon>
        <taxon>Sordariomycetes</taxon>
        <taxon>Sordariomycetidae</taxon>
        <taxon>Diaporthales</taxon>
        <taxon>Diaporthaceae</taxon>
        <taxon>Diaporthe</taxon>
    </lineage>
</organism>
<dbReference type="Proteomes" id="UP001265746">
    <property type="component" value="Unassembled WGS sequence"/>
</dbReference>
<feature type="domain" description="Alcohol dehydrogenase-like C-terminal" evidence="6">
    <location>
        <begin position="198"/>
        <end position="335"/>
    </location>
</feature>
<dbReference type="GO" id="GO:0016491">
    <property type="term" value="F:oxidoreductase activity"/>
    <property type="evidence" value="ECO:0007669"/>
    <property type="project" value="UniProtKB-KW"/>
</dbReference>
<dbReference type="PANTHER" id="PTHR43350">
    <property type="entry name" value="NAD-DEPENDENT ALCOHOL DEHYDROGENASE"/>
    <property type="match status" value="1"/>
</dbReference>
<evidence type="ECO:0000256" key="4">
    <source>
        <dbReference type="ARBA" id="ARBA00022833"/>
    </source>
</evidence>
<protein>
    <recommendedName>
        <fullName evidence="6">Alcohol dehydrogenase-like C-terminal domain-containing protein</fullName>
    </recommendedName>
</protein>
<sequence>MPSSEHVTNRGLWIESFSQPLRIVPLPFPSATTGSVVTQILASPIPSYAQLVHNGTIKLPNFPLPCVPNPNAIGRVHAVGNDAVRVKPGDLVYIDSTVRGRDDPNVMIMSGHIGGQLVAGKKLIQGEWRDGTLQQYHKSPLENVYLLNEERLCVELGYSTSMLAAIPFYAVAAGAILEAADVRVAETVVIGPSGGAFGGLAVEIALAIGANVIALGRSEAKLEAMKIKLGSPPQLKCVVMTGDVEADIAAILQKTPNSAGAEVYNDWTPAELKGPAPYLSAAVRVLKREGRVVLSGGSSADLPVPYVFVGMQDIQIKGKWMCSKKTIEQVIRMIEQGRLRIGLESGSELAEFTLDQHEKATEHARKYGGWRNYTVFVPNQG</sequence>
<keyword evidence="8" id="KW-1185">Reference proteome</keyword>
<proteinExistence type="inferred from homology"/>
<name>A0AAD9SAY5_PHOAM</name>
<dbReference type="SUPFAM" id="SSF50129">
    <property type="entry name" value="GroES-like"/>
    <property type="match status" value="1"/>
</dbReference>
<evidence type="ECO:0000259" key="6">
    <source>
        <dbReference type="Pfam" id="PF00107"/>
    </source>
</evidence>